<sequence length="272" mass="30123">MVLGEKPLKNALKDSESKLRTGITKVEPNKLITRGYSQEDLISKLSYSEMVYLLLKGEIPSKKVAKMFNHVLVSFCDHGVTPPSTQTARLVASSGSPLNVALSGGLLSFGKNHAGAIEKSMELFQSSIENSEDIEDNEINKIASFIVENSLNNKKKIPGFGHRYHNEDPRRTAILKLAFKEELIGTHIKLALAIENLLMEKKNVKMNIDGANAAILSDMGFAPQDGTGIFIIGRLPGLIAHINEEVNEEAEFRKFCDIDDIFYHGNKNRILD</sequence>
<dbReference type="NCBIfam" id="NF004869">
    <property type="entry name" value="PRK06224.1-6"/>
    <property type="match status" value="1"/>
</dbReference>
<gene>
    <name evidence="4" type="primary">gltA_2</name>
    <name evidence="4" type="ORF">MBCUT_14100</name>
</gene>
<name>A0A166DGE6_9EURY</name>
<dbReference type="InterPro" id="IPR002020">
    <property type="entry name" value="Citrate_synthase"/>
</dbReference>
<dbReference type="OrthoDB" id="21302at2157"/>
<dbReference type="PATRIC" id="fig|47311.3.peg.1541"/>
<dbReference type="SUPFAM" id="SSF48256">
    <property type="entry name" value="Citrate synthase"/>
    <property type="match status" value="1"/>
</dbReference>
<evidence type="ECO:0000256" key="3">
    <source>
        <dbReference type="RuleBase" id="RU000441"/>
    </source>
</evidence>
<dbReference type="PANTHER" id="PTHR11739">
    <property type="entry name" value="CITRATE SYNTHASE"/>
    <property type="match status" value="1"/>
</dbReference>
<dbReference type="CDD" id="cd06100">
    <property type="entry name" value="CCL_ACL-C"/>
    <property type="match status" value="1"/>
</dbReference>
<dbReference type="InterPro" id="IPR016143">
    <property type="entry name" value="Citrate_synth-like_sm_a-sub"/>
</dbReference>
<organism evidence="4 5">
    <name type="scientific">Methanobrevibacter cuticularis</name>
    <dbReference type="NCBI Taxonomy" id="47311"/>
    <lineage>
        <taxon>Archaea</taxon>
        <taxon>Methanobacteriati</taxon>
        <taxon>Methanobacteriota</taxon>
        <taxon>Methanomada group</taxon>
        <taxon>Methanobacteria</taxon>
        <taxon>Methanobacteriales</taxon>
        <taxon>Methanobacteriaceae</taxon>
        <taxon>Methanobrevibacter</taxon>
    </lineage>
</organism>
<dbReference type="GO" id="GO:0005975">
    <property type="term" value="P:carbohydrate metabolic process"/>
    <property type="evidence" value="ECO:0007669"/>
    <property type="project" value="TreeGrafter"/>
</dbReference>
<dbReference type="GO" id="GO:0006099">
    <property type="term" value="P:tricarboxylic acid cycle"/>
    <property type="evidence" value="ECO:0007669"/>
    <property type="project" value="TreeGrafter"/>
</dbReference>
<comment type="similarity">
    <text evidence="1 3">Belongs to the citrate synthase family.</text>
</comment>
<keyword evidence="5" id="KW-1185">Reference proteome</keyword>
<dbReference type="AlphaFoldDB" id="A0A166DGE6"/>
<dbReference type="EMBL" id="LWMW01000114">
    <property type="protein sequence ID" value="KZX15575.1"/>
    <property type="molecule type" value="Genomic_DNA"/>
</dbReference>
<keyword evidence="2 3" id="KW-0808">Transferase</keyword>
<comment type="caution">
    <text evidence="4">The sequence shown here is derived from an EMBL/GenBank/DDBJ whole genome shotgun (WGS) entry which is preliminary data.</text>
</comment>
<evidence type="ECO:0000256" key="2">
    <source>
        <dbReference type="ARBA" id="ARBA00022679"/>
    </source>
</evidence>
<evidence type="ECO:0000256" key="1">
    <source>
        <dbReference type="ARBA" id="ARBA00010566"/>
    </source>
</evidence>
<evidence type="ECO:0000313" key="4">
    <source>
        <dbReference type="EMBL" id="KZX15575.1"/>
    </source>
</evidence>
<dbReference type="Gene3D" id="1.10.230.10">
    <property type="entry name" value="Cytochrome P450-Terp, domain 2"/>
    <property type="match status" value="1"/>
</dbReference>
<evidence type="ECO:0000313" key="5">
    <source>
        <dbReference type="Proteomes" id="UP000077275"/>
    </source>
</evidence>
<dbReference type="STRING" id="47311.MBCUT_14100"/>
<dbReference type="GO" id="GO:0046912">
    <property type="term" value="F:acyltransferase activity, acyl groups converted into alkyl on transfer"/>
    <property type="evidence" value="ECO:0007669"/>
    <property type="project" value="InterPro"/>
</dbReference>
<dbReference type="PRINTS" id="PR00143">
    <property type="entry name" value="CITRTSNTHASE"/>
</dbReference>
<dbReference type="Gene3D" id="1.10.580.10">
    <property type="entry name" value="Citrate Synthase, domain 1"/>
    <property type="match status" value="2"/>
</dbReference>
<dbReference type="NCBIfam" id="NF004866">
    <property type="entry name" value="PRK06224.1-3"/>
    <property type="match status" value="1"/>
</dbReference>
<keyword evidence="4" id="KW-0012">Acyltransferase</keyword>
<reference evidence="4 5" key="1">
    <citation type="submission" date="2016-04" db="EMBL/GenBank/DDBJ databases">
        <title>Genome sequence of Methanobrevibacter cuticularis DSM 11139.</title>
        <authorList>
            <person name="Poehlein A."/>
            <person name="Seedorf H."/>
            <person name="Daniel R."/>
        </authorList>
    </citation>
    <scope>NUCLEOTIDE SEQUENCE [LARGE SCALE GENOMIC DNA]</scope>
    <source>
        <strain evidence="4 5">DSM 11139</strain>
    </source>
</reference>
<dbReference type="Pfam" id="PF00285">
    <property type="entry name" value="Citrate_synt"/>
    <property type="match status" value="1"/>
</dbReference>
<dbReference type="PANTHER" id="PTHR11739:SF4">
    <property type="entry name" value="CITRATE SYNTHASE, PEROXISOMAL"/>
    <property type="match status" value="1"/>
</dbReference>
<proteinExistence type="inferred from homology"/>
<dbReference type="Proteomes" id="UP000077275">
    <property type="component" value="Unassembled WGS sequence"/>
</dbReference>
<dbReference type="InterPro" id="IPR036969">
    <property type="entry name" value="Citrate_synthase_sf"/>
</dbReference>
<dbReference type="GO" id="GO:0005829">
    <property type="term" value="C:cytosol"/>
    <property type="evidence" value="ECO:0007669"/>
    <property type="project" value="TreeGrafter"/>
</dbReference>
<protein>
    <recommendedName>
        <fullName evidence="3">Citrate synthase</fullName>
    </recommendedName>
</protein>
<dbReference type="InterPro" id="IPR016142">
    <property type="entry name" value="Citrate_synth-like_lrg_a-sub"/>
</dbReference>
<accession>A0A166DGE6</accession>
<dbReference type="RefSeq" id="WP_067259981.1">
    <property type="nucleotide sequence ID" value="NZ_LWMW01000114.1"/>
</dbReference>